<proteinExistence type="predicted"/>
<dbReference type="RefSeq" id="WP_039001612.1">
    <property type="nucleotide sequence ID" value="NZ_CP014327.1"/>
</dbReference>
<keyword evidence="4 5" id="KW-0472">Membrane</keyword>
<dbReference type="Pfam" id="PF01124">
    <property type="entry name" value="MAPEG"/>
    <property type="match status" value="1"/>
</dbReference>
<comment type="subcellular location">
    <subcellularLocation>
        <location evidence="1">Membrane</location>
    </subcellularLocation>
</comment>
<organism evidence="6 7">
    <name type="scientific">Falsihalocynthiibacter arcticus</name>
    <dbReference type="NCBI Taxonomy" id="1579316"/>
    <lineage>
        <taxon>Bacteria</taxon>
        <taxon>Pseudomonadati</taxon>
        <taxon>Pseudomonadota</taxon>
        <taxon>Alphaproteobacteria</taxon>
        <taxon>Rhodobacterales</taxon>
        <taxon>Roseobacteraceae</taxon>
        <taxon>Falsihalocynthiibacter</taxon>
    </lineage>
</organism>
<dbReference type="OrthoDB" id="7744558at2"/>
<dbReference type="Proteomes" id="UP000070371">
    <property type="component" value="Chromosome"/>
</dbReference>
<protein>
    <recommendedName>
        <fullName evidence="8">MAPEG family protein</fullName>
    </recommendedName>
</protein>
<dbReference type="STRING" id="1579316.RC74_03865"/>
<dbReference type="GO" id="GO:0016020">
    <property type="term" value="C:membrane"/>
    <property type="evidence" value="ECO:0007669"/>
    <property type="project" value="UniProtKB-SubCell"/>
</dbReference>
<dbReference type="AlphaFoldDB" id="A0A126UWV1"/>
<evidence type="ECO:0000313" key="6">
    <source>
        <dbReference type="EMBL" id="AML50520.1"/>
    </source>
</evidence>
<keyword evidence="2 5" id="KW-0812">Transmembrane</keyword>
<feature type="transmembrane region" description="Helical" evidence="5">
    <location>
        <begin position="83"/>
        <end position="104"/>
    </location>
</feature>
<keyword evidence="3 5" id="KW-1133">Transmembrane helix</keyword>
<evidence type="ECO:0000256" key="5">
    <source>
        <dbReference type="SAM" id="Phobius"/>
    </source>
</evidence>
<evidence type="ECO:0000256" key="2">
    <source>
        <dbReference type="ARBA" id="ARBA00022692"/>
    </source>
</evidence>
<evidence type="ECO:0000313" key="7">
    <source>
        <dbReference type="Proteomes" id="UP000070371"/>
    </source>
</evidence>
<dbReference type="SUPFAM" id="SSF161084">
    <property type="entry name" value="MAPEG domain-like"/>
    <property type="match status" value="1"/>
</dbReference>
<evidence type="ECO:0000256" key="4">
    <source>
        <dbReference type="ARBA" id="ARBA00023136"/>
    </source>
</evidence>
<evidence type="ECO:0000256" key="1">
    <source>
        <dbReference type="ARBA" id="ARBA00004370"/>
    </source>
</evidence>
<dbReference type="PANTHER" id="PTHR35371">
    <property type="entry name" value="INNER MEMBRANE PROTEIN"/>
    <property type="match status" value="1"/>
</dbReference>
<accession>A0A126UWV1</accession>
<feature type="transmembrane region" description="Helical" evidence="5">
    <location>
        <begin position="116"/>
        <end position="137"/>
    </location>
</feature>
<dbReference type="InterPro" id="IPR023352">
    <property type="entry name" value="MAPEG-like_dom_sf"/>
</dbReference>
<gene>
    <name evidence="6" type="ORF">RC74_03865</name>
</gene>
<dbReference type="PANTHER" id="PTHR35371:SF1">
    <property type="entry name" value="BLR7753 PROTEIN"/>
    <property type="match status" value="1"/>
</dbReference>
<keyword evidence="7" id="KW-1185">Reference proteome</keyword>
<reference evidence="6 7" key="1">
    <citation type="submission" date="2016-02" db="EMBL/GenBank/DDBJ databases">
        <title>Complete genome sequence of Halocynthiibacter arcticus PAMC 20958t from arctic marine sediment.</title>
        <authorList>
            <person name="Lee Y.M."/>
            <person name="Baek K."/>
            <person name="Lee H.K."/>
            <person name="Shin S.C."/>
        </authorList>
    </citation>
    <scope>NUCLEOTIDE SEQUENCE [LARGE SCALE GENOMIC DNA]</scope>
    <source>
        <strain evidence="6">PAMC 20958</strain>
    </source>
</reference>
<name>A0A126UWV1_9RHOB</name>
<evidence type="ECO:0008006" key="8">
    <source>
        <dbReference type="Google" id="ProtNLM"/>
    </source>
</evidence>
<dbReference type="EMBL" id="CP014327">
    <property type="protein sequence ID" value="AML50520.1"/>
    <property type="molecule type" value="Genomic_DNA"/>
</dbReference>
<dbReference type="InterPro" id="IPR001129">
    <property type="entry name" value="Membr-assoc_MAPEG"/>
</dbReference>
<dbReference type="Gene3D" id="1.20.120.550">
    <property type="entry name" value="Membrane associated eicosanoid/glutathione metabolism-like domain"/>
    <property type="match status" value="1"/>
</dbReference>
<evidence type="ECO:0000256" key="3">
    <source>
        <dbReference type="ARBA" id="ARBA00022989"/>
    </source>
</evidence>
<sequence length="138" mass="14857">MEFVAAYSTAILSLLVFVLIVLVQGAMVGAAKASAALTPGSSPKADYETALYRLDRSHQNGVENLAAAAIALFSCILVGAPSWWVNLLMVLFLLGRIVYALIYLRNVGKQTQGIRTGVYVFSWAMIVILCCMAILSLI</sequence>
<dbReference type="KEGG" id="hat:RC74_03865"/>